<dbReference type="InterPro" id="IPR002562">
    <property type="entry name" value="3'-5'_exonuclease_dom"/>
</dbReference>
<keyword evidence="4" id="KW-1185">Reference proteome</keyword>
<feature type="compositionally biased region" description="Basic and acidic residues" evidence="1">
    <location>
        <begin position="70"/>
        <end position="81"/>
    </location>
</feature>
<reference evidence="3 4" key="1">
    <citation type="submission" date="2014-04" db="EMBL/GenBank/DDBJ databases">
        <title>Evolutionary Origins and Diversification of the Mycorrhizal Mutualists.</title>
        <authorList>
            <consortium name="DOE Joint Genome Institute"/>
            <consortium name="Mycorrhizal Genomics Consortium"/>
            <person name="Kohler A."/>
            <person name="Kuo A."/>
            <person name="Nagy L.G."/>
            <person name="Floudas D."/>
            <person name="Copeland A."/>
            <person name="Barry K.W."/>
            <person name="Cichocki N."/>
            <person name="Veneault-Fourrey C."/>
            <person name="LaButti K."/>
            <person name="Lindquist E.A."/>
            <person name="Lipzen A."/>
            <person name="Lundell T."/>
            <person name="Morin E."/>
            <person name="Murat C."/>
            <person name="Riley R."/>
            <person name="Ohm R."/>
            <person name="Sun H."/>
            <person name="Tunlid A."/>
            <person name="Henrissat B."/>
            <person name="Grigoriev I.V."/>
            <person name="Hibbett D.S."/>
            <person name="Martin F."/>
        </authorList>
    </citation>
    <scope>NUCLEOTIDE SEQUENCE [LARGE SCALE GENOMIC DNA]</scope>
    <source>
        <strain evidence="3 4">FD-317 M1</strain>
    </source>
</reference>
<dbReference type="HOGENOM" id="CLU_1447861_0_0_1"/>
<dbReference type="GO" id="GO:0008408">
    <property type="term" value="F:3'-5' exonuclease activity"/>
    <property type="evidence" value="ECO:0007669"/>
    <property type="project" value="InterPro"/>
</dbReference>
<dbReference type="GO" id="GO:0003676">
    <property type="term" value="F:nucleic acid binding"/>
    <property type="evidence" value="ECO:0007669"/>
    <property type="project" value="InterPro"/>
</dbReference>
<evidence type="ECO:0000313" key="4">
    <source>
        <dbReference type="Proteomes" id="UP000053593"/>
    </source>
</evidence>
<evidence type="ECO:0000313" key="3">
    <source>
        <dbReference type="EMBL" id="KIK54902.1"/>
    </source>
</evidence>
<dbReference type="PANTHER" id="PTHR47765">
    <property type="entry name" value="3'-5' EXONUCLEASE DOMAIN-CONTAINING PROTEIN"/>
    <property type="match status" value="1"/>
</dbReference>
<dbReference type="OrthoDB" id="3003693at2759"/>
<dbReference type="PANTHER" id="PTHR47765:SF2">
    <property type="entry name" value="EXONUCLEASE MUT-7 HOMOLOG"/>
    <property type="match status" value="1"/>
</dbReference>
<dbReference type="SUPFAM" id="SSF53098">
    <property type="entry name" value="Ribonuclease H-like"/>
    <property type="match status" value="1"/>
</dbReference>
<gene>
    <name evidence="3" type="ORF">GYMLUDRAFT_1021748</name>
</gene>
<protein>
    <recommendedName>
        <fullName evidence="2">3'-5' exonuclease domain-containing protein</fullName>
    </recommendedName>
</protein>
<dbReference type="InterPro" id="IPR052408">
    <property type="entry name" value="Exonuclease_MUT-7-like"/>
</dbReference>
<dbReference type="Proteomes" id="UP000053593">
    <property type="component" value="Unassembled WGS sequence"/>
</dbReference>
<proteinExistence type="predicted"/>
<dbReference type="EMBL" id="KN834811">
    <property type="protein sequence ID" value="KIK54902.1"/>
    <property type="molecule type" value="Genomic_DNA"/>
</dbReference>
<evidence type="ECO:0000256" key="1">
    <source>
        <dbReference type="SAM" id="MobiDB-lite"/>
    </source>
</evidence>
<organism evidence="3 4">
    <name type="scientific">Collybiopsis luxurians FD-317 M1</name>
    <dbReference type="NCBI Taxonomy" id="944289"/>
    <lineage>
        <taxon>Eukaryota</taxon>
        <taxon>Fungi</taxon>
        <taxon>Dikarya</taxon>
        <taxon>Basidiomycota</taxon>
        <taxon>Agaricomycotina</taxon>
        <taxon>Agaricomycetes</taxon>
        <taxon>Agaricomycetidae</taxon>
        <taxon>Agaricales</taxon>
        <taxon>Marasmiineae</taxon>
        <taxon>Omphalotaceae</taxon>
        <taxon>Collybiopsis</taxon>
        <taxon>Collybiopsis luxurians</taxon>
    </lineage>
</organism>
<name>A0A0D0CA66_9AGAR</name>
<dbReference type="AlphaFoldDB" id="A0A0D0CA66"/>
<sequence>MSAGRPVGSQNKPGHHAGGAREGAGRPSAENGGQSHKPKFNLRNEMLHGDALPGAASGGSNFAPIFDMQLQREKERKEEQQQQRSGQLPPTLDSHSEFEPSKTGNKFRGVIELGQLAFEKNAVPTSNASLASITAATLQQNLSKEVRVSEWSSATLSDEQIAYAALDAHVALMIWDILKASLLLVRK</sequence>
<evidence type="ECO:0000259" key="2">
    <source>
        <dbReference type="Pfam" id="PF01612"/>
    </source>
</evidence>
<dbReference type="InterPro" id="IPR012337">
    <property type="entry name" value="RNaseH-like_sf"/>
</dbReference>
<feature type="region of interest" description="Disordered" evidence="1">
    <location>
        <begin position="1"/>
        <end position="104"/>
    </location>
</feature>
<dbReference type="Gene3D" id="3.30.420.10">
    <property type="entry name" value="Ribonuclease H-like superfamily/Ribonuclease H"/>
    <property type="match status" value="1"/>
</dbReference>
<accession>A0A0D0CA66</accession>
<dbReference type="GO" id="GO:0006139">
    <property type="term" value="P:nucleobase-containing compound metabolic process"/>
    <property type="evidence" value="ECO:0007669"/>
    <property type="project" value="InterPro"/>
</dbReference>
<dbReference type="Pfam" id="PF01612">
    <property type="entry name" value="DNA_pol_A_exo1"/>
    <property type="match status" value="1"/>
</dbReference>
<dbReference type="InterPro" id="IPR036397">
    <property type="entry name" value="RNaseH_sf"/>
</dbReference>
<feature type="domain" description="3'-5' exonuclease" evidence="2">
    <location>
        <begin position="104"/>
        <end position="181"/>
    </location>
</feature>